<keyword evidence="2" id="KW-0808">Transferase</keyword>
<dbReference type="SMR" id="A2G7K5"/>
<proteinExistence type="predicted"/>
<dbReference type="SUPFAM" id="SSF56112">
    <property type="entry name" value="Protein kinase-like (PK-like)"/>
    <property type="match status" value="1"/>
</dbReference>
<gene>
    <name evidence="9" type="ORF">TVAG_439830</name>
</gene>
<protein>
    <submittedName>
        <fullName evidence="9">CAMK family protein kinase</fullName>
    </submittedName>
</protein>
<keyword evidence="4 9" id="KW-0418">Kinase</keyword>
<dbReference type="VEuPathDB" id="TrichDB:TVAGG3_0872360"/>
<dbReference type="EMBL" id="DS114555">
    <property type="protein sequence ID" value="EAX86867.1"/>
    <property type="molecule type" value="Genomic_DNA"/>
</dbReference>
<evidence type="ECO:0000256" key="3">
    <source>
        <dbReference type="ARBA" id="ARBA00022741"/>
    </source>
</evidence>
<evidence type="ECO:0000256" key="2">
    <source>
        <dbReference type="ARBA" id="ARBA00022679"/>
    </source>
</evidence>
<name>A2G7K5_TRIV3</name>
<keyword evidence="1" id="KW-0723">Serine/threonine-protein kinase</keyword>
<dbReference type="GO" id="GO:0004674">
    <property type="term" value="F:protein serine/threonine kinase activity"/>
    <property type="evidence" value="ECO:0000318"/>
    <property type="project" value="GO_Central"/>
</dbReference>
<evidence type="ECO:0000256" key="4">
    <source>
        <dbReference type="ARBA" id="ARBA00022777"/>
    </source>
</evidence>
<dbReference type="Proteomes" id="UP000001542">
    <property type="component" value="Unassembled WGS sequence"/>
</dbReference>
<feature type="region of interest" description="Disordered" evidence="7">
    <location>
        <begin position="284"/>
        <end position="320"/>
    </location>
</feature>
<dbReference type="InterPro" id="IPR000719">
    <property type="entry name" value="Prot_kinase_dom"/>
</dbReference>
<keyword evidence="10" id="KW-1185">Reference proteome</keyword>
<feature type="binding site" evidence="6">
    <location>
        <position position="47"/>
    </location>
    <ligand>
        <name>ATP</name>
        <dbReference type="ChEBI" id="CHEBI:30616"/>
    </ligand>
</feature>
<accession>A2G7K5</accession>
<dbReference type="RefSeq" id="XP_001299797.1">
    <property type="nucleotide sequence ID" value="XM_001299796.1"/>
</dbReference>
<dbReference type="FunFam" id="3.30.200.20:FF:000042">
    <property type="entry name" value="Aurora kinase A"/>
    <property type="match status" value="1"/>
</dbReference>
<evidence type="ECO:0000259" key="8">
    <source>
        <dbReference type="PROSITE" id="PS50011"/>
    </source>
</evidence>
<dbReference type="PROSITE" id="PS00107">
    <property type="entry name" value="PROTEIN_KINASE_ATP"/>
    <property type="match status" value="1"/>
</dbReference>
<dbReference type="KEGG" id="tva:4744513"/>
<dbReference type="PROSITE" id="PS50011">
    <property type="entry name" value="PROTEIN_KINASE_DOM"/>
    <property type="match status" value="1"/>
</dbReference>
<evidence type="ECO:0000256" key="7">
    <source>
        <dbReference type="SAM" id="MobiDB-lite"/>
    </source>
</evidence>
<evidence type="ECO:0000313" key="10">
    <source>
        <dbReference type="Proteomes" id="UP000001542"/>
    </source>
</evidence>
<dbReference type="PANTHER" id="PTHR24346">
    <property type="entry name" value="MAP/MICROTUBULE AFFINITY-REGULATING KINASE"/>
    <property type="match status" value="1"/>
</dbReference>
<dbReference type="OMA" id="EWANDAS"/>
<dbReference type="InterPro" id="IPR017441">
    <property type="entry name" value="Protein_kinase_ATP_BS"/>
</dbReference>
<feature type="domain" description="Protein kinase" evidence="8">
    <location>
        <begin position="18"/>
        <end position="270"/>
    </location>
</feature>
<dbReference type="Gene3D" id="1.10.510.10">
    <property type="entry name" value="Transferase(Phosphotransferase) domain 1"/>
    <property type="match status" value="1"/>
</dbReference>
<organism evidence="9 10">
    <name type="scientific">Trichomonas vaginalis (strain ATCC PRA-98 / G3)</name>
    <dbReference type="NCBI Taxonomy" id="412133"/>
    <lineage>
        <taxon>Eukaryota</taxon>
        <taxon>Metamonada</taxon>
        <taxon>Parabasalia</taxon>
        <taxon>Trichomonadida</taxon>
        <taxon>Trichomonadidae</taxon>
        <taxon>Trichomonas</taxon>
    </lineage>
</organism>
<dbReference type="OrthoDB" id="193931at2759"/>
<evidence type="ECO:0000256" key="1">
    <source>
        <dbReference type="ARBA" id="ARBA00022527"/>
    </source>
</evidence>
<dbReference type="PANTHER" id="PTHR24346:SF82">
    <property type="entry name" value="KP78A-RELATED"/>
    <property type="match status" value="1"/>
</dbReference>
<dbReference type="STRING" id="5722.A2G7K5"/>
<evidence type="ECO:0000256" key="6">
    <source>
        <dbReference type="PROSITE-ProRule" id="PRU10141"/>
    </source>
</evidence>
<dbReference type="CDD" id="cd14003">
    <property type="entry name" value="STKc_AMPK-like"/>
    <property type="match status" value="1"/>
</dbReference>
<reference evidence="9" key="1">
    <citation type="submission" date="2006-10" db="EMBL/GenBank/DDBJ databases">
        <authorList>
            <person name="Amadeo P."/>
            <person name="Zhao Q."/>
            <person name="Wortman J."/>
            <person name="Fraser-Liggett C."/>
            <person name="Carlton J."/>
        </authorList>
    </citation>
    <scope>NUCLEOTIDE SEQUENCE</scope>
    <source>
        <strain evidence="9">G3</strain>
    </source>
</reference>
<reference evidence="9" key="2">
    <citation type="journal article" date="2007" name="Science">
        <title>Draft genome sequence of the sexually transmitted pathogen Trichomonas vaginalis.</title>
        <authorList>
            <person name="Carlton J.M."/>
            <person name="Hirt R.P."/>
            <person name="Silva J.C."/>
            <person name="Delcher A.L."/>
            <person name="Schatz M."/>
            <person name="Zhao Q."/>
            <person name="Wortman J.R."/>
            <person name="Bidwell S.L."/>
            <person name="Alsmark U.C.M."/>
            <person name="Besteiro S."/>
            <person name="Sicheritz-Ponten T."/>
            <person name="Noel C.J."/>
            <person name="Dacks J.B."/>
            <person name="Foster P.G."/>
            <person name="Simillion C."/>
            <person name="Van de Peer Y."/>
            <person name="Miranda-Saavedra D."/>
            <person name="Barton G.J."/>
            <person name="Westrop G.D."/>
            <person name="Mueller S."/>
            <person name="Dessi D."/>
            <person name="Fiori P.L."/>
            <person name="Ren Q."/>
            <person name="Paulsen I."/>
            <person name="Zhang H."/>
            <person name="Bastida-Corcuera F.D."/>
            <person name="Simoes-Barbosa A."/>
            <person name="Brown M.T."/>
            <person name="Hayes R.D."/>
            <person name="Mukherjee M."/>
            <person name="Okumura C.Y."/>
            <person name="Schneider R."/>
            <person name="Smith A.J."/>
            <person name="Vanacova S."/>
            <person name="Villalvazo M."/>
            <person name="Haas B.J."/>
            <person name="Pertea M."/>
            <person name="Feldblyum T.V."/>
            <person name="Utterback T.R."/>
            <person name="Shu C.L."/>
            <person name="Osoegawa K."/>
            <person name="de Jong P.J."/>
            <person name="Hrdy I."/>
            <person name="Horvathova L."/>
            <person name="Zubacova Z."/>
            <person name="Dolezal P."/>
            <person name="Malik S.B."/>
            <person name="Logsdon J.M. Jr."/>
            <person name="Henze K."/>
            <person name="Gupta A."/>
            <person name="Wang C.C."/>
            <person name="Dunne R.L."/>
            <person name="Upcroft J.A."/>
            <person name="Upcroft P."/>
            <person name="White O."/>
            <person name="Salzberg S.L."/>
            <person name="Tang P."/>
            <person name="Chiu C.-H."/>
            <person name="Lee Y.-S."/>
            <person name="Embley T.M."/>
            <person name="Coombs G.H."/>
            <person name="Mottram J.C."/>
            <person name="Tachezy J."/>
            <person name="Fraser-Liggett C.M."/>
            <person name="Johnson P.J."/>
        </authorList>
    </citation>
    <scope>NUCLEOTIDE SEQUENCE [LARGE SCALE GENOMIC DNA]</scope>
    <source>
        <strain evidence="9">G3</strain>
    </source>
</reference>
<evidence type="ECO:0000256" key="5">
    <source>
        <dbReference type="ARBA" id="ARBA00022840"/>
    </source>
</evidence>
<dbReference type="FunFam" id="1.10.510.10:FF:000969">
    <property type="entry name" value="CAMK family protein kinase"/>
    <property type="match status" value="1"/>
</dbReference>
<feature type="compositionally biased region" description="Polar residues" evidence="7">
    <location>
        <begin position="309"/>
        <end position="320"/>
    </location>
</feature>
<keyword evidence="5 6" id="KW-0067">ATP-binding</keyword>
<evidence type="ECO:0000313" key="9">
    <source>
        <dbReference type="EMBL" id="EAX86867.1"/>
    </source>
</evidence>
<keyword evidence="3 6" id="KW-0547">Nucleotide-binding</keyword>
<dbReference type="InterPro" id="IPR011009">
    <property type="entry name" value="Kinase-like_dom_sf"/>
</dbReference>
<dbReference type="GO" id="GO:0005524">
    <property type="term" value="F:ATP binding"/>
    <property type="evidence" value="ECO:0007669"/>
    <property type="project" value="UniProtKB-UniRule"/>
</dbReference>
<dbReference type="AlphaFoldDB" id="A2G7K5"/>
<dbReference type="VEuPathDB" id="TrichDB:TVAG_439830"/>
<sequence>MALLLGIEIPPNTIIGNYQIQEKVGSGAFSMVYKVRNLSNNIIFAMKVISKANTTQVDDMNQLKKEIHVMSILRHEFITSLYEIFDDINCFYLISDYCPGGDLMSYISQNVKIDEEKAAEMFSQIAKGIKFCHSQGIAHRNLNLESILLDKDDHIRISNFGLSGFIGERKLMDSFCTSPCYAAPECLYHKPYDGRKSDIWSLGVILFIMITGNYPWHVTNINQMMKEIVDCKFQIPDFVSSKCKDLIENILVVNPDDLLSIDSILNHPFLVKYSNSKISDYQSTRKQSLPPLVPTSVVKPPASGRKRSGSLTGQQGQHQRSVVVGIPMNKNGNIPPGAIQYRRHRVSADSVLSSH</sequence>
<dbReference type="InParanoid" id="A2G7K5"/>
<dbReference type="eggNOG" id="KOG0586">
    <property type="taxonomic scope" value="Eukaryota"/>
</dbReference>
<dbReference type="Pfam" id="PF00069">
    <property type="entry name" value="Pkinase"/>
    <property type="match status" value="1"/>
</dbReference>